<dbReference type="PANTHER" id="PTHR13806">
    <property type="entry name" value="FLOTILLIN-RELATED"/>
    <property type="match status" value="1"/>
</dbReference>
<name>A0ABV0JNC5_9CYAN</name>
<evidence type="ECO:0000256" key="2">
    <source>
        <dbReference type="ARBA" id="ARBA00007161"/>
    </source>
</evidence>
<dbReference type="InterPro" id="IPR031905">
    <property type="entry name" value="Flotillin_C"/>
</dbReference>
<keyword evidence="5" id="KW-0175">Coiled coil</keyword>
<keyword evidence="3" id="KW-1003">Cell membrane</keyword>
<comment type="caution">
    <text evidence="9">The sequence shown here is derived from an EMBL/GenBank/DDBJ whole genome shotgun (WGS) entry which is preliminary data.</text>
</comment>
<dbReference type="Gene3D" id="3.30.479.30">
    <property type="entry name" value="Band 7 domain"/>
    <property type="match status" value="1"/>
</dbReference>
<evidence type="ECO:0000256" key="4">
    <source>
        <dbReference type="ARBA" id="ARBA00023136"/>
    </source>
</evidence>
<evidence type="ECO:0000313" key="10">
    <source>
        <dbReference type="Proteomes" id="UP001442494"/>
    </source>
</evidence>
<feature type="transmembrane region" description="Helical" evidence="6">
    <location>
        <begin position="59"/>
        <end position="79"/>
    </location>
</feature>
<keyword evidence="10" id="KW-1185">Reference proteome</keyword>
<keyword evidence="4 6" id="KW-0472">Membrane</keyword>
<dbReference type="InterPro" id="IPR001107">
    <property type="entry name" value="Band_7"/>
</dbReference>
<protein>
    <submittedName>
        <fullName evidence="9">SPFH domain-containing protein</fullName>
    </submittedName>
</protein>
<comment type="similarity">
    <text evidence="2">Belongs to the band 7/mec-2 family. Flotillin subfamily.</text>
</comment>
<evidence type="ECO:0000313" key="9">
    <source>
        <dbReference type="EMBL" id="MEP0864934.1"/>
    </source>
</evidence>
<dbReference type="RefSeq" id="WP_190423825.1">
    <property type="nucleotide sequence ID" value="NZ_JAMPKK010000019.1"/>
</dbReference>
<keyword evidence="6" id="KW-1133">Transmembrane helix</keyword>
<sequence>MLFWLTFIQSLPIANVSELAPNDLQAEENIPLNEQSNLVAQTLQPLPVQPTVAQLGSGIVFPGIIAALVLLLLLSIWAYTRVYVVTPNNEAFVRTGGVFIKSKSVILYGGCVVLPGFHQLTRVPLREISIDVERTGKLAVRTQDYLRANMRVTFYVCINADEQDVLTAAARLSRAGKITPEDIKDALEKRADDAIRAAAKNKSLAEIDSDKIGFADAVLNLVQQDLKKVGLTLNNIAISEIEESDTYDTNNFFDAQGVRLRTETIQRSIQQKREVELTTQVTIEQKELDAQKRSLQIEQEKENAKQEQQLQVEALKAQKQREIQESKDREAATVQRTKILQLKSVEEEEIRKKLGVQQSQIEADISLEERNKQLKVAQAVQKQEAEVAEITRQRIIQEEEINKKLAVQQSQIEADISLEERNKQLKVAQTLQKQEAEMAEIIRLQTVESSKLQAQVQVAESEKLSRIAQEEVAVAVANKKRESFVAEAQKAKAESSVTTASAVEKAERDKQLSIIAAEREAQEKSISDRNVVEIDAFRRRRQAEIAQQAAELEAEAIRTLADANRDRALAEAEGIQAQIAAQNTISDANLTAKIITTIWPDLADKLPEIVKALAPQPGVIGDARIYSFPGANGSNGNGAGDINKMLLSTSGLALINTLLEDGKLGSLIGQVSSLVRSNNGSIPPEALTAMISSVEKPSQNNNQDGMQTS</sequence>
<dbReference type="Pfam" id="PF15975">
    <property type="entry name" value="Flot"/>
    <property type="match status" value="1"/>
</dbReference>
<dbReference type="SUPFAM" id="SSF117892">
    <property type="entry name" value="Band 7/SPFH domain"/>
    <property type="match status" value="1"/>
</dbReference>
<evidence type="ECO:0000256" key="1">
    <source>
        <dbReference type="ARBA" id="ARBA00004236"/>
    </source>
</evidence>
<dbReference type="EMBL" id="JAMPKK010000019">
    <property type="protein sequence ID" value="MEP0864934.1"/>
    <property type="molecule type" value="Genomic_DNA"/>
</dbReference>
<dbReference type="InterPro" id="IPR027705">
    <property type="entry name" value="Flotillin_fam"/>
</dbReference>
<comment type="subcellular location">
    <subcellularLocation>
        <location evidence="1">Cell membrane</location>
    </subcellularLocation>
</comment>
<evidence type="ECO:0000256" key="5">
    <source>
        <dbReference type="SAM" id="Coils"/>
    </source>
</evidence>
<proteinExistence type="inferred from homology"/>
<dbReference type="Pfam" id="PF01145">
    <property type="entry name" value="Band_7"/>
    <property type="match status" value="1"/>
</dbReference>
<evidence type="ECO:0000256" key="6">
    <source>
        <dbReference type="SAM" id="Phobius"/>
    </source>
</evidence>
<evidence type="ECO:0000256" key="3">
    <source>
        <dbReference type="ARBA" id="ARBA00022475"/>
    </source>
</evidence>
<keyword evidence="6" id="KW-0812">Transmembrane</keyword>
<organism evidence="9 10">
    <name type="scientific">Funiculus sociatus GB2-A5</name>
    <dbReference type="NCBI Taxonomy" id="2933946"/>
    <lineage>
        <taxon>Bacteria</taxon>
        <taxon>Bacillati</taxon>
        <taxon>Cyanobacteriota</taxon>
        <taxon>Cyanophyceae</taxon>
        <taxon>Coleofasciculales</taxon>
        <taxon>Coleofasciculaceae</taxon>
        <taxon>Funiculus</taxon>
    </lineage>
</organism>
<dbReference type="PANTHER" id="PTHR13806:SF31">
    <property type="entry name" value="FLOTILLIN-LIKE PROTEIN 1-RELATED"/>
    <property type="match status" value="1"/>
</dbReference>
<accession>A0ABV0JNC5</accession>
<dbReference type="InterPro" id="IPR036013">
    <property type="entry name" value="Band_7/SPFH_dom_sf"/>
</dbReference>
<dbReference type="Proteomes" id="UP001442494">
    <property type="component" value="Unassembled WGS sequence"/>
</dbReference>
<feature type="coiled-coil region" evidence="5">
    <location>
        <begin position="283"/>
        <end position="325"/>
    </location>
</feature>
<gene>
    <name evidence="9" type="ORF">NDI37_10680</name>
</gene>
<evidence type="ECO:0000259" key="8">
    <source>
        <dbReference type="Pfam" id="PF15975"/>
    </source>
</evidence>
<feature type="domain" description="Band 7" evidence="7">
    <location>
        <begin position="85"/>
        <end position="263"/>
    </location>
</feature>
<reference evidence="9 10" key="1">
    <citation type="submission" date="2022-04" db="EMBL/GenBank/DDBJ databases">
        <title>Positive selection, recombination, and allopatry shape intraspecific diversity of widespread and dominant cyanobacteria.</title>
        <authorList>
            <person name="Wei J."/>
            <person name="Shu W."/>
            <person name="Hu C."/>
        </authorList>
    </citation>
    <scope>NUCLEOTIDE SEQUENCE [LARGE SCALE GENOMIC DNA]</scope>
    <source>
        <strain evidence="9 10">GB2-A5</strain>
    </source>
</reference>
<evidence type="ECO:0000259" key="7">
    <source>
        <dbReference type="Pfam" id="PF01145"/>
    </source>
</evidence>
<feature type="domain" description="Flotillin C-terminal" evidence="8">
    <location>
        <begin position="549"/>
        <end position="640"/>
    </location>
</feature>